<sequence>MRLSLSGQRVSLPRSAASRRLAFAGQAALVALAFVFLAAVTFGLLG</sequence>
<keyword evidence="1" id="KW-1133">Transmembrane helix</keyword>
<comment type="caution">
    <text evidence="2">The sequence shown here is derived from an EMBL/GenBank/DDBJ whole genome shotgun (WGS) entry which is preliminary data.</text>
</comment>
<evidence type="ECO:0000313" key="2">
    <source>
        <dbReference type="EMBL" id="MET3586712.1"/>
    </source>
</evidence>
<gene>
    <name evidence="2" type="ORF">ABID21_002832</name>
</gene>
<feature type="transmembrane region" description="Helical" evidence="1">
    <location>
        <begin position="21"/>
        <end position="45"/>
    </location>
</feature>
<accession>A0ABV2H8F2</accession>
<keyword evidence="1" id="KW-0812">Transmembrane</keyword>
<organism evidence="2 3">
    <name type="scientific">Pseudorhizobium tarimense</name>
    <dbReference type="NCBI Taxonomy" id="1079109"/>
    <lineage>
        <taxon>Bacteria</taxon>
        <taxon>Pseudomonadati</taxon>
        <taxon>Pseudomonadota</taxon>
        <taxon>Alphaproteobacteria</taxon>
        <taxon>Hyphomicrobiales</taxon>
        <taxon>Rhizobiaceae</taxon>
        <taxon>Rhizobium/Agrobacterium group</taxon>
        <taxon>Pseudorhizobium</taxon>
    </lineage>
</organism>
<proteinExistence type="predicted"/>
<dbReference type="Proteomes" id="UP001549031">
    <property type="component" value="Unassembled WGS sequence"/>
</dbReference>
<dbReference type="EMBL" id="JBEPLJ010000010">
    <property type="protein sequence ID" value="MET3586712.1"/>
    <property type="molecule type" value="Genomic_DNA"/>
</dbReference>
<reference evidence="2 3" key="1">
    <citation type="submission" date="2024-06" db="EMBL/GenBank/DDBJ databases">
        <title>Genomic Encyclopedia of Type Strains, Phase IV (KMG-IV): sequencing the most valuable type-strain genomes for metagenomic binning, comparative biology and taxonomic classification.</title>
        <authorList>
            <person name="Goeker M."/>
        </authorList>
    </citation>
    <scope>NUCLEOTIDE SEQUENCE [LARGE SCALE GENOMIC DNA]</scope>
    <source>
        <strain evidence="2 3">DSM 105042</strain>
    </source>
</reference>
<keyword evidence="3" id="KW-1185">Reference proteome</keyword>
<evidence type="ECO:0000256" key="1">
    <source>
        <dbReference type="SAM" id="Phobius"/>
    </source>
</evidence>
<keyword evidence="1" id="KW-0472">Membrane</keyword>
<protein>
    <submittedName>
        <fullName evidence="2">Uncharacterized protein</fullName>
    </submittedName>
</protein>
<dbReference type="RefSeq" id="WP_247244584.1">
    <property type="nucleotide sequence ID" value="NZ_JALJRA010000010.1"/>
</dbReference>
<name>A0ABV2H8F2_9HYPH</name>
<evidence type="ECO:0000313" key="3">
    <source>
        <dbReference type="Proteomes" id="UP001549031"/>
    </source>
</evidence>